<dbReference type="InterPro" id="IPR003156">
    <property type="entry name" value="DHHA1_dom"/>
</dbReference>
<reference evidence="4" key="1">
    <citation type="journal article" date="2004" name="Environ. Microbiol.">
        <title>The genome of Desulfotalea psychrophila, a sulfate-reducing bacterium from permanently cold Arctic sediments.</title>
        <authorList>
            <person name="Rabus R."/>
            <person name="Ruepp A."/>
            <person name="Frickey T."/>
            <person name="Rattei T."/>
            <person name="Fartmann B."/>
            <person name="Stark M."/>
            <person name="Bauer M."/>
            <person name="Zibat A."/>
            <person name="Lombardot T."/>
            <person name="Becker I."/>
            <person name="Amann J."/>
            <person name="Gellner K."/>
            <person name="Teeling H."/>
            <person name="Leuschner W.D."/>
            <person name="Gloeckner F.-O."/>
            <person name="Lupas A.N."/>
            <person name="Amann R."/>
            <person name="Klenk H.-P."/>
        </authorList>
    </citation>
    <scope>NUCLEOTIDE SEQUENCE [LARGE SCALE GENOMIC DNA]</scope>
    <source>
        <strain evidence="4">DSM 12343 / LSv54</strain>
    </source>
</reference>
<dbReference type="HOGENOM" id="CLU_039720_0_0_7"/>
<dbReference type="STRING" id="177439.DP2611"/>
<dbReference type="Pfam" id="PF01368">
    <property type="entry name" value="DHH"/>
    <property type="match status" value="1"/>
</dbReference>
<dbReference type="Pfam" id="PF02272">
    <property type="entry name" value="DHHA1"/>
    <property type="match status" value="1"/>
</dbReference>
<evidence type="ECO:0000313" key="4">
    <source>
        <dbReference type="Proteomes" id="UP000000602"/>
    </source>
</evidence>
<accession>Q6AJY6</accession>
<dbReference type="RefSeq" id="WP_011189852.1">
    <property type="nucleotide sequence ID" value="NC_006138.1"/>
</dbReference>
<dbReference type="Gene3D" id="3.90.1640.10">
    <property type="entry name" value="inorganic pyrophosphatase (n-terminal core)"/>
    <property type="match status" value="1"/>
</dbReference>
<sequence length="329" mass="35337">MVKIPSNLVEAIEQNDKFFLFAHSRPDGDALGSLFGLADILQAQGKKVWCFVEAELPLTYAFLPAADNLIIGSAAAEALLVREGTDCLAIALDCGDVYRLGIFQDIFAKCQYSLVMDHHKSHLPFGDISWVEAALSSTGEMVFELAAKLDMPLSYEAALCLYVAIVSDTGGFRYSSTSARTHVIAGELLALGVLPDQVGSHLYDNWTLSRLQLMQMVLGTLEMNCEGQVASVYVTDEMFAQTGASKEDTGGFVDYPRSIASVKVAIFLKGSEDGSVSVSLRAKGGCDVSLVAEQFGGGGHYNAAGFRLKEINLLQARSRVVTALRAALS</sequence>
<dbReference type="InterPro" id="IPR038763">
    <property type="entry name" value="DHH_sf"/>
</dbReference>
<dbReference type="InterPro" id="IPR051319">
    <property type="entry name" value="Oligoribo/pAp-PDE_c-di-AMP_PDE"/>
</dbReference>
<dbReference type="GO" id="GO:0003676">
    <property type="term" value="F:nucleic acid binding"/>
    <property type="evidence" value="ECO:0007669"/>
    <property type="project" value="InterPro"/>
</dbReference>
<dbReference type="OrthoDB" id="9803668at2"/>
<organism evidence="3 4">
    <name type="scientific">Desulfotalea psychrophila (strain LSv54 / DSM 12343)</name>
    <dbReference type="NCBI Taxonomy" id="177439"/>
    <lineage>
        <taxon>Bacteria</taxon>
        <taxon>Pseudomonadati</taxon>
        <taxon>Thermodesulfobacteriota</taxon>
        <taxon>Desulfobulbia</taxon>
        <taxon>Desulfobulbales</taxon>
        <taxon>Desulfocapsaceae</taxon>
        <taxon>Desulfotalea</taxon>
    </lineage>
</organism>
<feature type="domain" description="DDH" evidence="1">
    <location>
        <begin position="18"/>
        <end position="165"/>
    </location>
</feature>
<dbReference type="EMBL" id="CR522870">
    <property type="protein sequence ID" value="CAG37340.1"/>
    <property type="molecule type" value="Genomic_DNA"/>
</dbReference>
<feature type="domain" description="DHHA1" evidence="2">
    <location>
        <begin position="234"/>
        <end position="317"/>
    </location>
</feature>
<keyword evidence="4" id="KW-1185">Reference proteome</keyword>
<dbReference type="KEGG" id="dps:DP2611"/>
<dbReference type="InterPro" id="IPR001667">
    <property type="entry name" value="DDH_dom"/>
</dbReference>
<dbReference type="AlphaFoldDB" id="Q6AJY6"/>
<evidence type="ECO:0000259" key="2">
    <source>
        <dbReference type="Pfam" id="PF02272"/>
    </source>
</evidence>
<gene>
    <name evidence="3" type="ordered locus">DP2611</name>
</gene>
<protein>
    <submittedName>
        <fullName evidence="3">Uncharacterized protein</fullName>
    </submittedName>
</protein>
<dbReference type="eggNOG" id="COG0618">
    <property type="taxonomic scope" value="Bacteria"/>
</dbReference>
<evidence type="ECO:0000259" key="1">
    <source>
        <dbReference type="Pfam" id="PF01368"/>
    </source>
</evidence>
<proteinExistence type="predicted"/>
<dbReference type="Gene3D" id="3.10.310.30">
    <property type="match status" value="1"/>
</dbReference>
<dbReference type="PANTHER" id="PTHR47618">
    <property type="entry name" value="BIFUNCTIONAL OLIGORIBONUCLEASE AND PAP PHOSPHATASE NRNA"/>
    <property type="match status" value="1"/>
</dbReference>
<dbReference type="Proteomes" id="UP000000602">
    <property type="component" value="Chromosome"/>
</dbReference>
<dbReference type="PANTHER" id="PTHR47618:SF1">
    <property type="entry name" value="BIFUNCTIONAL OLIGORIBONUCLEASE AND PAP PHOSPHATASE NRNA"/>
    <property type="match status" value="1"/>
</dbReference>
<evidence type="ECO:0000313" key="3">
    <source>
        <dbReference type="EMBL" id="CAG37340.1"/>
    </source>
</evidence>
<name>Q6AJY6_DESPS</name>
<dbReference type="SUPFAM" id="SSF64182">
    <property type="entry name" value="DHH phosphoesterases"/>
    <property type="match status" value="1"/>
</dbReference>